<feature type="region of interest" description="Disordered" evidence="1">
    <location>
        <begin position="82"/>
        <end position="102"/>
    </location>
</feature>
<name>A0A9Q0YU41_9ROSI</name>
<feature type="compositionally biased region" description="Basic and acidic residues" evidence="1">
    <location>
        <begin position="12"/>
        <end position="23"/>
    </location>
</feature>
<dbReference type="AlphaFoldDB" id="A0A9Q0YU41"/>
<comment type="caution">
    <text evidence="2">The sequence shown here is derived from an EMBL/GenBank/DDBJ whole genome shotgun (WGS) entry which is preliminary data.</text>
</comment>
<dbReference type="Proteomes" id="UP001151752">
    <property type="component" value="Chromosome 2"/>
</dbReference>
<evidence type="ECO:0000313" key="3">
    <source>
        <dbReference type="Proteomes" id="UP001151752"/>
    </source>
</evidence>
<evidence type="ECO:0000256" key="1">
    <source>
        <dbReference type="SAM" id="MobiDB-lite"/>
    </source>
</evidence>
<feature type="region of interest" description="Disordered" evidence="1">
    <location>
        <begin position="12"/>
        <end position="50"/>
    </location>
</feature>
<evidence type="ECO:0000313" key="2">
    <source>
        <dbReference type="EMBL" id="KAJ6710202.1"/>
    </source>
</evidence>
<keyword evidence="3" id="KW-1185">Reference proteome</keyword>
<sequence length="102" mass="11574">MSARLLKKFLKEQELHQQQHHVEDDDEEEAAAESPDSENRPATNPFDLLNDDDVDQLQEDEPEIAGETVVGEDHKQELSVMKSMTGAISTSNQKSKKKKKKK</sequence>
<protein>
    <submittedName>
        <fullName evidence="2">NULP1-RELATED</fullName>
    </submittedName>
</protein>
<proteinExistence type="predicted"/>
<organism evidence="2 3">
    <name type="scientific">Salix koriyanagi</name>
    <dbReference type="NCBI Taxonomy" id="2511006"/>
    <lineage>
        <taxon>Eukaryota</taxon>
        <taxon>Viridiplantae</taxon>
        <taxon>Streptophyta</taxon>
        <taxon>Embryophyta</taxon>
        <taxon>Tracheophyta</taxon>
        <taxon>Spermatophyta</taxon>
        <taxon>Magnoliopsida</taxon>
        <taxon>eudicotyledons</taxon>
        <taxon>Gunneridae</taxon>
        <taxon>Pentapetalae</taxon>
        <taxon>rosids</taxon>
        <taxon>fabids</taxon>
        <taxon>Malpighiales</taxon>
        <taxon>Salicaceae</taxon>
        <taxon>Saliceae</taxon>
        <taxon>Salix</taxon>
    </lineage>
</organism>
<feature type="non-terminal residue" evidence="2">
    <location>
        <position position="1"/>
    </location>
</feature>
<accession>A0A9Q0YU41</accession>
<reference evidence="2" key="1">
    <citation type="submission" date="2022-11" db="EMBL/GenBank/DDBJ databases">
        <authorList>
            <person name="Hyden B.L."/>
            <person name="Feng K."/>
            <person name="Yates T."/>
            <person name="Jawdy S."/>
            <person name="Smart L.B."/>
            <person name="Muchero W."/>
        </authorList>
    </citation>
    <scope>NUCLEOTIDE SEQUENCE</scope>
    <source>
        <tissue evidence="2">Shoot tip</tissue>
    </source>
</reference>
<dbReference type="EMBL" id="JAPFFM010000015">
    <property type="protein sequence ID" value="KAJ6710202.1"/>
    <property type="molecule type" value="Genomic_DNA"/>
</dbReference>
<gene>
    <name evidence="2" type="ORF">OIU74_011148</name>
</gene>
<reference evidence="2" key="2">
    <citation type="journal article" date="2023" name="Int. J. Mol. Sci.">
        <title>De Novo Assembly and Annotation of 11 Diverse Shrub Willow (Salix) Genomes Reveals Novel Gene Organization in Sex-Linked Regions.</title>
        <authorList>
            <person name="Hyden B."/>
            <person name="Feng K."/>
            <person name="Yates T.B."/>
            <person name="Jawdy S."/>
            <person name="Cereghino C."/>
            <person name="Smart L.B."/>
            <person name="Muchero W."/>
        </authorList>
    </citation>
    <scope>NUCLEOTIDE SEQUENCE</scope>
    <source>
        <tissue evidence="2">Shoot tip</tissue>
    </source>
</reference>